<evidence type="ECO:0000313" key="1">
    <source>
        <dbReference type="EMBL" id="KAK3907618.1"/>
    </source>
</evidence>
<accession>A0AAE1GRM3</accession>
<gene>
    <name evidence="1" type="ORF">KUF71_018254</name>
</gene>
<name>A0AAE1GRM3_9NEOP</name>
<dbReference type="EMBL" id="JAHWGI010000014">
    <property type="protein sequence ID" value="KAK3907618.1"/>
    <property type="molecule type" value="Genomic_DNA"/>
</dbReference>
<comment type="caution">
    <text evidence="1">The sequence shown here is derived from an EMBL/GenBank/DDBJ whole genome shotgun (WGS) entry which is preliminary data.</text>
</comment>
<protein>
    <submittedName>
        <fullName evidence="1">Type II inositol 1,4,5-trisphosphate 5-phosphatase</fullName>
    </submittedName>
</protein>
<dbReference type="AlphaFoldDB" id="A0AAE1GRM3"/>
<dbReference type="Proteomes" id="UP001219518">
    <property type="component" value="Unassembled WGS sequence"/>
</dbReference>
<keyword evidence="2" id="KW-1185">Reference proteome</keyword>
<organism evidence="1 2">
    <name type="scientific">Frankliniella fusca</name>
    <dbReference type="NCBI Taxonomy" id="407009"/>
    <lineage>
        <taxon>Eukaryota</taxon>
        <taxon>Metazoa</taxon>
        <taxon>Ecdysozoa</taxon>
        <taxon>Arthropoda</taxon>
        <taxon>Hexapoda</taxon>
        <taxon>Insecta</taxon>
        <taxon>Pterygota</taxon>
        <taxon>Neoptera</taxon>
        <taxon>Paraneoptera</taxon>
        <taxon>Thysanoptera</taxon>
        <taxon>Terebrantia</taxon>
        <taxon>Thripoidea</taxon>
        <taxon>Thripidae</taxon>
        <taxon>Frankliniella</taxon>
    </lineage>
</organism>
<reference evidence="1" key="2">
    <citation type="journal article" date="2023" name="BMC Genomics">
        <title>Pest status, molecular evolution, and epigenetic factors derived from the genome assembly of Frankliniella fusca, a thysanopteran phytovirus vector.</title>
        <authorList>
            <person name="Catto M.A."/>
            <person name="Labadie P.E."/>
            <person name="Jacobson A.L."/>
            <person name="Kennedy G.G."/>
            <person name="Srinivasan R."/>
            <person name="Hunt B.G."/>
        </authorList>
    </citation>
    <scope>NUCLEOTIDE SEQUENCE</scope>
    <source>
        <strain evidence="1">PL_HMW_Pooled</strain>
    </source>
</reference>
<evidence type="ECO:0000313" key="2">
    <source>
        <dbReference type="Proteomes" id="UP001219518"/>
    </source>
</evidence>
<proteinExistence type="predicted"/>
<reference evidence="1" key="1">
    <citation type="submission" date="2021-07" db="EMBL/GenBank/DDBJ databases">
        <authorList>
            <person name="Catto M.A."/>
            <person name="Jacobson A."/>
            <person name="Kennedy G."/>
            <person name="Labadie P."/>
            <person name="Hunt B.G."/>
            <person name="Srinivasan R."/>
        </authorList>
    </citation>
    <scope>NUCLEOTIDE SEQUENCE</scope>
    <source>
        <strain evidence="1">PL_HMW_Pooled</strain>
        <tissue evidence="1">Head</tissue>
    </source>
</reference>
<sequence length="108" mass="12151">MPSIVNERSSDKSCGCGLERCYIGVDLKWKHLNRVLSMSKQVIPLPLILNGVWFLNVPSCISSSIHGACIYQVPITDLSLLCLEKSCWLPTSQTDKFKEKCDNFVCEQ</sequence>